<keyword evidence="2" id="KW-1185">Reference proteome</keyword>
<gene>
    <name evidence="1" type="ORF">URODEC1_LOCUS110664</name>
</gene>
<organism evidence="1 2">
    <name type="scientific">Urochloa decumbens</name>
    <dbReference type="NCBI Taxonomy" id="240449"/>
    <lineage>
        <taxon>Eukaryota</taxon>
        <taxon>Viridiplantae</taxon>
        <taxon>Streptophyta</taxon>
        <taxon>Embryophyta</taxon>
        <taxon>Tracheophyta</taxon>
        <taxon>Spermatophyta</taxon>
        <taxon>Magnoliopsida</taxon>
        <taxon>Liliopsida</taxon>
        <taxon>Poales</taxon>
        <taxon>Poaceae</taxon>
        <taxon>PACMAD clade</taxon>
        <taxon>Panicoideae</taxon>
        <taxon>Panicodae</taxon>
        <taxon>Paniceae</taxon>
        <taxon>Melinidinae</taxon>
        <taxon>Urochloa</taxon>
    </lineage>
</organism>
<dbReference type="Proteomes" id="UP001497457">
    <property type="component" value="Chromosome 7b"/>
</dbReference>
<protein>
    <submittedName>
        <fullName evidence="1">Uncharacterized protein</fullName>
    </submittedName>
</protein>
<reference evidence="2" key="1">
    <citation type="submission" date="2024-06" db="EMBL/GenBank/DDBJ databases">
        <authorList>
            <person name="Ryan C."/>
        </authorList>
    </citation>
    <scope>NUCLEOTIDE SEQUENCE [LARGE SCALE GENOMIC DNA]</scope>
</reference>
<evidence type="ECO:0000313" key="2">
    <source>
        <dbReference type="Proteomes" id="UP001497457"/>
    </source>
</evidence>
<reference evidence="1 2" key="2">
    <citation type="submission" date="2024-10" db="EMBL/GenBank/DDBJ databases">
        <authorList>
            <person name="Ryan C."/>
        </authorList>
    </citation>
    <scope>NUCLEOTIDE SEQUENCE [LARGE SCALE GENOMIC DNA]</scope>
</reference>
<accession>A0ABC9FZW3</accession>
<proteinExistence type="predicted"/>
<sequence>MAWGLLQQPAGSATAAGSLPCLLLPAAVRSIPNKVLLNQVRCMNQLRCKLTLSVVFTAAKSHRSRNLVACSTSGSSAEVAQVSRPADVWTAQSDQSMTRFVDSVPGTLIVIYGYWTGPGVDDGCGSVEALLQRIE</sequence>
<evidence type="ECO:0000313" key="1">
    <source>
        <dbReference type="EMBL" id="CAL5084627.1"/>
    </source>
</evidence>
<dbReference type="AlphaFoldDB" id="A0ABC9FZW3"/>
<name>A0ABC9FZW3_9POAL</name>
<dbReference type="EMBL" id="OZ075117">
    <property type="protein sequence ID" value="CAL5084627.1"/>
    <property type="molecule type" value="Genomic_DNA"/>
</dbReference>